<dbReference type="AlphaFoldDB" id="N1PRS4"/>
<dbReference type="Proteomes" id="UP000016933">
    <property type="component" value="Unassembled WGS sequence"/>
</dbReference>
<dbReference type="PANTHER" id="PTHR47784:SF9">
    <property type="entry name" value="ZN(II)2CYS6 TRANSCRIPTION FACTOR (EUROFUNG)"/>
    <property type="match status" value="1"/>
</dbReference>
<dbReference type="InterPro" id="IPR053157">
    <property type="entry name" value="Sterol_Uptake_Regulator"/>
</dbReference>
<evidence type="ECO:0000313" key="4">
    <source>
        <dbReference type="Proteomes" id="UP000016933"/>
    </source>
</evidence>
<reference evidence="4" key="1">
    <citation type="journal article" date="2012" name="PLoS Genet.">
        <title>The genomes of the fungal plant pathogens Cladosporium fulvum and Dothistroma septosporum reveal adaptation to different hosts and lifestyles but also signatures of common ancestry.</title>
        <authorList>
            <person name="de Wit P.J.G.M."/>
            <person name="van der Burgt A."/>
            <person name="Oekmen B."/>
            <person name="Stergiopoulos I."/>
            <person name="Abd-Elsalam K.A."/>
            <person name="Aerts A.L."/>
            <person name="Bahkali A.H."/>
            <person name="Beenen H.G."/>
            <person name="Chettri P."/>
            <person name="Cox M.P."/>
            <person name="Datema E."/>
            <person name="de Vries R.P."/>
            <person name="Dhillon B."/>
            <person name="Ganley A.R."/>
            <person name="Griffiths S.A."/>
            <person name="Guo Y."/>
            <person name="Hamelin R.C."/>
            <person name="Henrissat B."/>
            <person name="Kabir M.S."/>
            <person name="Jashni M.K."/>
            <person name="Kema G."/>
            <person name="Klaubauf S."/>
            <person name="Lapidus A."/>
            <person name="Levasseur A."/>
            <person name="Lindquist E."/>
            <person name="Mehrabi R."/>
            <person name="Ohm R.A."/>
            <person name="Owen T.J."/>
            <person name="Salamov A."/>
            <person name="Schwelm A."/>
            <person name="Schijlen E."/>
            <person name="Sun H."/>
            <person name="van den Burg H.A."/>
            <person name="van Ham R.C.H.J."/>
            <person name="Zhang S."/>
            <person name="Goodwin S.B."/>
            <person name="Grigoriev I.V."/>
            <person name="Collemare J."/>
            <person name="Bradshaw R.E."/>
        </authorList>
    </citation>
    <scope>NUCLEOTIDE SEQUENCE [LARGE SCALE GENOMIC DNA]</scope>
    <source>
        <strain evidence="4">NZE10 / CBS 128990</strain>
    </source>
</reference>
<dbReference type="PANTHER" id="PTHR47784">
    <property type="entry name" value="STEROL UPTAKE CONTROL PROTEIN 2"/>
    <property type="match status" value="1"/>
</dbReference>
<dbReference type="InterPro" id="IPR022698">
    <property type="entry name" value="OrsD"/>
</dbReference>
<dbReference type="OrthoDB" id="416217at2759"/>
<dbReference type="STRING" id="675120.N1PRS4"/>
<accession>N1PRS4</accession>
<dbReference type="OMA" id="HWRESHG"/>
<protein>
    <recommendedName>
        <fullName evidence="5">C2H2-type domain-containing protein</fullName>
    </recommendedName>
</protein>
<evidence type="ECO:0000256" key="2">
    <source>
        <dbReference type="SAM" id="SignalP"/>
    </source>
</evidence>
<feature type="compositionally biased region" description="Polar residues" evidence="1">
    <location>
        <begin position="147"/>
        <end position="157"/>
    </location>
</feature>
<dbReference type="GO" id="GO:0001228">
    <property type="term" value="F:DNA-binding transcription activator activity, RNA polymerase II-specific"/>
    <property type="evidence" value="ECO:0007669"/>
    <property type="project" value="TreeGrafter"/>
</dbReference>
<feature type="signal peptide" evidence="2">
    <location>
        <begin position="1"/>
        <end position="23"/>
    </location>
</feature>
<gene>
    <name evidence="3" type="ORF">DOTSEDRAFT_79559</name>
</gene>
<keyword evidence="4" id="KW-1185">Reference proteome</keyword>
<evidence type="ECO:0000256" key="1">
    <source>
        <dbReference type="SAM" id="MobiDB-lite"/>
    </source>
</evidence>
<dbReference type="eggNOG" id="ENOG502SJJF">
    <property type="taxonomic scope" value="Eukaryota"/>
</dbReference>
<evidence type="ECO:0000313" key="3">
    <source>
        <dbReference type="EMBL" id="EME45633.1"/>
    </source>
</evidence>
<keyword evidence="2" id="KW-0732">Signal</keyword>
<evidence type="ECO:0008006" key="5">
    <source>
        <dbReference type="Google" id="ProtNLM"/>
    </source>
</evidence>
<dbReference type="EMBL" id="KB446538">
    <property type="protein sequence ID" value="EME45633.1"/>
    <property type="molecule type" value="Genomic_DNA"/>
</dbReference>
<sequence>MKPSTPCTLRNLVPFQVLLCVQCGYCVLPRALDRHLKCIHNMGWVERRGHMEEVQGLELVSSEDVTYPHPDSQPVRGLPILQGHACGAPGCHHLCMTRKRMQAHWTSKHAKSTKTSERARSRLVKMQTFFRGSGLRYFRVAHDSKHNVSAQPTSDADSNLPLARDPSGGDEDTDIEWLLIKKFHEHSFLSVRPTKSTRQSWRDQMLQVGASIGFLRYAILSITASHVAYEHPDVRWMYGPQADRYRELATKSLFDPSAPAVKQENFFEYFNLQRLMTLCHISKTQLTQWEDCLSASAEQPVLPEWISVQRSGRALIWQHRGNGRVVEAMHGPGSCLYHDVYLLPETGVSHNPSDVYLRTLETDFASSSDFAVDESCLEALRMLRRVWEVPYRGQLVSFRDMALMWTARIPDTYVDLVKNHDPAALIILAHYCVLWSMCEDSFWYMKYHAARMLLVASRSLHLEMEDWIAWPLYMVSM</sequence>
<organism evidence="3 4">
    <name type="scientific">Dothistroma septosporum (strain NZE10 / CBS 128990)</name>
    <name type="common">Red band needle blight fungus</name>
    <name type="synonym">Mycosphaerella pini</name>
    <dbReference type="NCBI Taxonomy" id="675120"/>
    <lineage>
        <taxon>Eukaryota</taxon>
        <taxon>Fungi</taxon>
        <taxon>Dikarya</taxon>
        <taxon>Ascomycota</taxon>
        <taxon>Pezizomycotina</taxon>
        <taxon>Dothideomycetes</taxon>
        <taxon>Dothideomycetidae</taxon>
        <taxon>Mycosphaerellales</taxon>
        <taxon>Mycosphaerellaceae</taxon>
        <taxon>Dothistroma</taxon>
    </lineage>
</organism>
<feature type="region of interest" description="Disordered" evidence="1">
    <location>
        <begin position="146"/>
        <end position="169"/>
    </location>
</feature>
<reference evidence="3 4" key="2">
    <citation type="journal article" date="2012" name="PLoS Pathog.">
        <title>Diverse lifestyles and strategies of plant pathogenesis encoded in the genomes of eighteen Dothideomycetes fungi.</title>
        <authorList>
            <person name="Ohm R.A."/>
            <person name="Feau N."/>
            <person name="Henrissat B."/>
            <person name="Schoch C.L."/>
            <person name="Horwitz B.A."/>
            <person name="Barry K.W."/>
            <person name="Condon B.J."/>
            <person name="Copeland A.C."/>
            <person name="Dhillon B."/>
            <person name="Glaser F."/>
            <person name="Hesse C.N."/>
            <person name="Kosti I."/>
            <person name="LaButti K."/>
            <person name="Lindquist E.A."/>
            <person name="Lucas S."/>
            <person name="Salamov A.A."/>
            <person name="Bradshaw R.E."/>
            <person name="Ciuffetti L."/>
            <person name="Hamelin R.C."/>
            <person name="Kema G.H.J."/>
            <person name="Lawrence C."/>
            <person name="Scott J.A."/>
            <person name="Spatafora J.W."/>
            <person name="Turgeon B.G."/>
            <person name="de Wit P.J.G.M."/>
            <person name="Zhong S."/>
            <person name="Goodwin S.B."/>
            <person name="Grigoriev I.V."/>
        </authorList>
    </citation>
    <scope>NUCLEOTIDE SEQUENCE [LARGE SCALE GENOMIC DNA]</scope>
    <source>
        <strain evidence="4">NZE10 / CBS 128990</strain>
    </source>
</reference>
<name>N1PRS4_DOTSN</name>
<feature type="chain" id="PRO_5004110061" description="C2H2-type domain-containing protein" evidence="2">
    <location>
        <begin position="24"/>
        <end position="477"/>
    </location>
</feature>
<dbReference type="Pfam" id="PF12013">
    <property type="entry name" value="OrsD"/>
    <property type="match status" value="1"/>
</dbReference>
<dbReference type="HOGENOM" id="CLU_024934_8_0_1"/>
<proteinExistence type="predicted"/>